<protein>
    <recommendedName>
        <fullName evidence="3">Tyrosine-protein phosphatase domain-containing protein</fullName>
    </recommendedName>
</protein>
<proteinExistence type="inferred from homology"/>
<feature type="compositionally biased region" description="Basic and acidic residues" evidence="2">
    <location>
        <begin position="25"/>
        <end position="34"/>
    </location>
</feature>
<comment type="similarity">
    <text evidence="1">Belongs to the protein-tyrosine phosphatase family. Non-receptor class subfamily.</text>
</comment>
<dbReference type="PANTHER" id="PTHR19134">
    <property type="entry name" value="RECEPTOR-TYPE TYROSINE-PROTEIN PHOSPHATASE"/>
    <property type="match status" value="1"/>
</dbReference>
<dbReference type="Gene3D" id="3.90.190.10">
    <property type="entry name" value="Protein tyrosine phosphatase superfamily"/>
    <property type="match status" value="1"/>
</dbReference>
<feature type="compositionally biased region" description="Basic and acidic residues" evidence="2">
    <location>
        <begin position="62"/>
        <end position="84"/>
    </location>
</feature>
<feature type="non-terminal residue" evidence="4">
    <location>
        <position position="293"/>
    </location>
</feature>
<feature type="compositionally biased region" description="Basic residues" evidence="2">
    <location>
        <begin position="101"/>
        <end position="117"/>
    </location>
</feature>
<dbReference type="PRINTS" id="PR00700">
    <property type="entry name" value="PRTYPHPHTASE"/>
</dbReference>
<dbReference type="InterPro" id="IPR029021">
    <property type="entry name" value="Prot-tyrosine_phosphatase-like"/>
</dbReference>
<dbReference type="GO" id="GO:0004725">
    <property type="term" value="F:protein tyrosine phosphatase activity"/>
    <property type="evidence" value="ECO:0007669"/>
    <property type="project" value="InterPro"/>
</dbReference>
<sequence length="293" mass="32210">MRAPFPLAPRVHFPGSNSGSGHGLTAREKREKANMAEGSEALAMQFYRIELGEQRRLMGVMEHHSRESGRLVSPGKDKRLKDNDPDGVEADGEADGEVTKKKDKKKRKASKKDKSKGKKDDHGAKGDFPYSITAGVEKGAKNRQVSSLTFYLCGEYRNIWPFEHTRVRLQKQKPPPRAPPPTTATEVPPAPAPATIQVRKNPSPPNKRQRGPPGPLHSIPIPSPALFLPPPTTAFNNVASLAAKAPLPIPLTTPVEQDSDDYVNASYVQPLGTKKRYIATQGPMPETFVDFWT</sequence>
<name>A0A4Y9ZGS6_9AGAM</name>
<feature type="compositionally biased region" description="Acidic residues" evidence="2">
    <location>
        <begin position="85"/>
        <end position="96"/>
    </location>
</feature>
<gene>
    <name evidence="4" type="ORF">EWM64_g10981</name>
</gene>
<feature type="region of interest" description="Disordered" evidence="2">
    <location>
        <begin position="169"/>
        <end position="220"/>
    </location>
</feature>
<reference evidence="4 5" key="1">
    <citation type="submission" date="2019-02" db="EMBL/GenBank/DDBJ databases">
        <title>Genome sequencing of the rare red list fungi Hericium alpestre (H. flagellum).</title>
        <authorList>
            <person name="Buettner E."/>
            <person name="Kellner H."/>
        </authorList>
    </citation>
    <scope>NUCLEOTIDE SEQUENCE [LARGE SCALE GENOMIC DNA]</scope>
    <source>
        <strain evidence="4 5">DSM 108284</strain>
    </source>
</reference>
<dbReference type="AlphaFoldDB" id="A0A4Y9ZGS6"/>
<accession>A0A4Y9ZGS6</accession>
<dbReference type="InterPro" id="IPR050348">
    <property type="entry name" value="Protein-Tyr_Phosphatase"/>
</dbReference>
<dbReference type="PROSITE" id="PS50055">
    <property type="entry name" value="TYR_PHOSPHATASE_PTP"/>
    <property type="match status" value="1"/>
</dbReference>
<dbReference type="EMBL" id="SFCI01003446">
    <property type="protein sequence ID" value="TFY73031.1"/>
    <property type="molecule type" value="Genomic_DNA"/>
</dbReference>
<keyword evidence="5" id="KW-1185">Reference proteome</keyword>
<evidence type="ECO:0000313" key="5">
    <source>
        <dbReference type="Proteomes" id="UP000298061"/>
    </source>
</evidence>
<dbReference type="Pfam" id="PF00102">
    <property type="entry name" value="Y_phosphatase"/>
    <property type="match status" value="1"/>
</dbReference>
<feature type="domain" description="Tyrosine-protein phosphatase" evidence="3">
    <location>
        <begin position="155"/>
        <end position="293"/>
    </location>
</feature>
<feature type="compositionally biased region" description="Pro residues" evidence="2">
    <location>
        <begin position="173"/>
        <end position="192"/>
    </location>
</feature>
<feature type="region of interest" description="Disordered" evidence="2">
    <location>
        <begin position="1"/>
        <end position="35"/>
    </location>
</feature>
<evidence type="ECO:0000256" key="2">
    <source>
        <dbReference type="SAM" id="MobiDB-lite"/>
    </source>
</evidence>
<dbReference type="OrthoDB" id="3252016at2759"/>
<dbReference type="STRING" id="135208.A0A4Y9ZGS6"/>
<evidence type="ECO:0000259" key="3">
    <source>
        <dbReference type="PROSITE" id="PS50055"/>
    </source>
</evidence>
<dbReference type="PANTHER" id="PTHR19134:SF561">
    <property type="entry name" value="PROTEIN TYROSINE PHOSPHATASE 36E, ISOFORM A"/>
    <property type="match status" value="1"/>
</dbReference>
<dbReference type="InterPro" id="IPR000242">
    <property type="entry name" value="PTP_cat"/>
</dbReference>
<comment type="caution">
    <text evidence="4">The sequence shown here is derived from an EMBL/GenBank/DDBJ whole genome shotgun (WGS) entry which is preliminary data.</text>
</comment>
<feature type="region of interest" description="Disordered" evidence="2">
    <location>
        <begin position="62"/>
        <end position="130"/>
    </location>
</feature>
<organism evidence="4 5">
    <name type="scientific">Hericium alpestre</name>
    <dbReference type="NCBI Taxonomy" id="135208"/>
    <lineage>
        <taxon>Eukaryota</taxon>
        <taxon>Fungi</taxon>
        <taxon>Dikarya</taxon>
        <taxon>Basidiomycota</taxon>
        <taxon>Agaricomycotina</taxon>
        <taxon>Agaricomycetes</taxon>
        <taxon>Russulales</taxon>
        <taxon>Hericiaceae</taxon>
        <taxon>Hericium</taxon>
    </lineage>
</organism>
<evidence type="ECO:0000313" key="4">
    <source>
        <dbReference type="EMBL" id="TFY73031.1"/>
    </source>
</evidence>
<evidence type="ECO:0000256" key="1">
    <source>
        <dbReference type="ARBA" id="ARBA00009649"/>
    </source>
</evidence>
<dbReference type="SUPFAM" id="SSF52799">
    <property type="entry name" value="(Phosphotyrosine protein) phosphatases II"/>
    <property type="match status" value="1"/>
</dbReference>
<dbReference type="Proteomes" id="UP000298061">
    <property type="component" value="Unassembled WGS sequence"/>
</dbReference>